<organism evidence="1 2">
    <name type="scientific">Yersinia aleksiciae</name>
    <dbReference type="NCBI Taxonomy" id="263819"/>
    <lineage>
        <taxon>Bacteria</taxon>
        <taxon>Pseudomonadati</taxon>
        <taxon>Pseudomonadota</taxon>
        <taxon>Gammaproteobacteria</taxon>
        <taxon>Enterobacterales</taxon>
        <taxon>Yersiniaceae</taxon>
        <taxon>Yersinia</taxon>
    </lineage>
</organism>
<name>A0A0T9UQY9_YERAE</name>
<dbReference type="AlphaFoldDB" id="A0A0T9UQY9"/>
<evidence type="ECO:0008006" key="3">
    <source>
        <dbReference type="Google" id="ProtNLM"/>
    </source>
</evidence>
<gene>
    <name evidence="1" type="ORF">ERS008460_03385</name>
</gene>
<protein>
    <recommendedName>
        <fullName evidence="3">N-acetylglucosamine-binding protein A</fullName>
    </recommendedName>
</protein>
<evidence type="ECO:0000313" key="1">
    <source>
        <dbReference type="EMBL" id="CNL62948.1"/>
    </source>
</evidence>
<dbReference type="RefSeq" id="WP_050126519.1">
    <property type="nucleotide sequence ID" value="NZ_CABHQI010000129.1"/>
</dbReference>
<dbReference type="Gene3D" id="2.60.40.2550">
    <property type="match status" value="1"/>
</dbReference>
<proteinExistence type="predicted"/>
<reference evidence="2" key="1">
    <citation type="submission" date="2015-03" db="EMBL/GenBank/DDBJ databases">
        <authorList>
            <consortium name="Pathogen Informatics"/>
        </authorList>
    </citation>
    <scope>NUCLEOTIDE SEQUENCE [LARGE SCALE GENOMIC DNA]</scope>
    <source>
        <strain evidence="2">IP27925</strain>
    </source>
</reference>
<dbReference type="EMBL" id="CQEM01000017">
    <property type="protein sequence ID" value="CNL62948.1"/>
    <property type="molecule type" value="Genomic_DNA"/>
</dbReference>
<evidence type="ECO:0000313" key="2">
    <source>
        <dbReference type="Proteomes" id="UP000040088"/>
    </source>
</evidence>
<dbReference type="Proteomes" id="UP000040088">
    <property type="component" value="Unassembled WGS sequence"/>
</dbReference>
<sequence>MKLTNITMGLILFTTILSPYYVMAANYNSSLVAAKSSPAQWLSISDHDDYDNFPEFSIEDFEVQQNASNRIAKIKFTLKSHELLYYHVYLYDIDNFEIMETSGFVNNNTQYVSLKKTSTQPGEYKISIALVDNNKTTVTRNYNITLD</sequence>
<accession>A0A0T9UQY9</accession>